<reference evidence="5 6" key="1">
    <citation type="submission" date="2018-06" db="EMBL/GenBank/DDBJ databases">
        <title>Combined omics and stable isotope probing to characterize newly discovered Mariana Back-Arc vent microbial communities.</title>
        <authorList>
            <person name="Trembath-Reichert E."/>
            <person name="Huber J.A."/>
        </authorList>
    </citation>
    <scope>NUCLEOTIDE SEQUENCE [LARGE SCALE GENOMIC DNA]</scope>
    <source>
        <strain evidence="5">MAG 63_1</strain>
    </source>
</reference>
<dbReference type="InterPro" id="IPR028082">
    <property type="entry name" value="Peripla_BP_I"/>
</dbReference>
<name>A0A432GBV6_9DELT</name>
<evidence type="ECO:0000259" key="4">
    <source>
        <dbReference type="Pfam" id="PF13407"/>
    </source>
</evidence>
<sequence length="392" mass="44213">MKQIFISISTFMWRIKRANIGHVLRLSSLLFLFWMSTATVLAVSPPSPSKIYSLAFFAPRGEGDPFWGLFIGFMQKAVDDFGAELRVHYADGNREKMRQQIAREATSKNRADVLVFPNFKKGGENFLKIIEENQVPAFVVNSGFTEDEQVGLPREKYKYWIGELLPSEQDVGALLAEMLIEEGLQSQLGSNKLPLEMIGITGIVSDYAAIQRTKGLKQIVKDYPEIRLRQIVPANWSEDDAAKSFSMLKRRYPNVTLIWSASDVMAQGVIRSAKILGLVSGKDFLVGGIDWAQAGLQSVSKGDQHVSIGGHFMEGGWAVVLIYDYLKGSDFAELNLSWRSSMASVIAPEWQKQKKRRESIKPEFIDFKRYSRFLNPENTSYDFGLKSLIAEK</sequence>
<keyword evidence="3" id="KW-0732">Signal</keyword>
<dbReference type="PANTHER" id="PTHR46847">
    <property type="entry name" value="D-ALLOSE-BINDING PERIPLASMIC PROTEIN-RELATED"/>
    <property type="match status" value="1"/>
</dbReference>
<comment type="similarity">
    <text evidence="2">Belongs to the bacterial solute-binding protein 2 family.</text>
</comment>
<proteinExistence type="inferred from homology"/>
<gene>
    <name evidence="5" type="ORF">DSY97_02080</name>
</gene>
<dbReference type="SUPFAM" id="SSF53822">
    <property type="entry name" value="Periplasmic binding protein-like I"/>
    <property type="match status" value="1"/>
</dbReference>
<dbReference type="CDD" id="cd06324">
    <property type="entry name" value="PBP1_ABC_sugar_binding-like"/>
    <property type="match status" value="1"/>
</dbReference>
<evidence type="ECO:0000313" key="5">
    <source>
        <dbReference type="EMBL" id="RTZ80995.1"/>
    </source>
</evidence>
<dbReference type="InterPro" id="IPR025997">
    <property type="entry name" value="SBP_2_dom"/>
</dbReference>
<evidence type="ECO:0000256" key="3">
    <source>
        <dbReference type="ARBA" id="ARBA00022729"/>
    </source>
</evidence>
<dbReference type="EMBL" id="QNZL01000054">
    <property type="protein sequence ID" value="RTZ80995.1"/>
    <property type="molecule type" value="Genomic_DNA"/>
</dbReference>
<dbReference type="AlphaFoldDB" id="A0A432GBV6"/>
<comment type="caution">
    <text evidence="5">The sequence shown here is derived from an EMBL/GenBank/DDBJ whole genome shotgun (WGS) entry which is preliminary data.</text>
</comment>
<evidence type="ECO:0000256" key="2">
    <source>
        <dbReference type="ARBA" id="ARBA00007639"/>
    </source>
</evidence>
<dbReference type="Proteomes" id="UP000286801">
    <property type="component" value="Unassembled WGS sequence"/>
</dbReference>
<dbReference type="Pfam" id="PF13407">
    <property type="entry name" value="Peripla_BP_4"/>
    <property type="match status" value="1"/>
</dbReference>
<dbReference type="Gene3D" id="3.40.50.2300">
    <property type="match status" value="2"/>
</dbReference>
<comment type="subcellular location">
    <subcellularLocation>
        <location evidence="1">Cell envelope</location>
    </subcellularLocation>
</comment>
<protein>
    <recommendedName>
        <fullName evidence="4">Periplasmic binding protein domain-containing protein</fullName>
    </recommendedName>
</protein>
<organism evidence="5 6">
    <name type="scientific">SAR324 cluster bacterium</name>
    <dbReference type="NCBI Taxonomy" id="2024889"/>
    <lineage>
        <taxon>Bacteria</taxon>
        <taxon>Deltaproteobacteria</taxon>
        <taxon>SAR324 cluster</taxon>
    </lineage>
</organism>
<dbReference type="GO" id="GO:0030246">
    <property type="term" value="F:carbohydrate binding"/>
    <property type="evidence" value="ECO:0007669"/>
    <property type="project" value="UniProtKB-ARBA"/>
</dbReference>
<accession>A0A432GBV6</accession>
<evidence type="ECO:0000313" key="6">
    <source>
        <dbReference type="Proteomes" id="UP000286801"/>
    </source>
</evidence>
<evidence type="ECO:0000256" key="1">
    <source>
        <dbReference type="ARBA" id="ARBA00004196"/>
    </source>
</evidence>
<dbReference type="GO" id="GO:0030313">
    <property type="term" value="C:cell envelope"/>
    <property type="evidence" value="ECO:0007669"/>
    <property type="project" value="UniProtKB-SubCell"/>
</dbReference>
<dbReference type="PANTHER" id="PTHR46847:SF2">
    <property type="entry name" value="ABC TRANSPORTER SUGAR-BINDING PROTEIN"/>
    <property type="match status" value="1"/>
</dbReference>
<feature type="domain" description="Periplasmic binding protein" evidence="4">
    <location>
        <begin position="57"/>
        <end position="329"/>
    </location>
</feature>